<reference evidence="2" key="1">
    <citation type="submission" date="2020-08" db="EMBL/GenBank/DDBJ databases">
        <title>Multicomponent nature underlies the extraordinary mechanical properties of spider dragline silk.</title>
        <authorList>
            <person name="Kono N."/>
            <person name="Nakamura H."/>
            <person name="Mori M."/>
            <person name="Yoshida Y."/>
            <person name="Ohtoshi R."/>
            <person name="Malay A.D."/>
            <person name="Moran D.A.P."/>
            <person name="Tomita M."/>
            <person name="Numata K."/>
            <person name="Arakawa K."/>
        </authorList>
    </citation>
    <scope>NUCLEOTIDE SEQUENCE</scope>
</reference>
<evidence type="ECO:0000256" key="1">
    <source>
        <dbReference type="SAM" id="MobiDB-lite"/>
    </source>
</evidence>
<dbReference type="AlphaFoldDB" id="A0A8X6MV44"/>
<comment type="caution">
    <text evidence="2">The sequence shown here is derived from an EMBL/GenBank/DDBJ whole genome shotgun (WGS) entry which is preliminary data.</text>
</comment>
<organism evidence="2 3">
    <name type="scientific">Nephila pilipes</name>
    <name type="common">Giant wood spider</name>
    <name type="synonym">Nephila maculata</name>
    <dbReference type="NCBI Taxonomy" id="299642"/>
    <lineage>
        <taxon>Eukaryota</taxon>
        <taxon>Metazoa</taxon>
        <taxon>Ecdysozoa</taxon>
        <taxon>Arthropoda</taxon>
        <taxon>Chelicerata</taxon>
        <taxon>Arachnida</taxon>
        <taxon>Araneae</taxon>
        <taxon>Araneomorphae</taxon>
        <taxon>Entelegynae</taxon>
        <taxon>Araneoidea</taxon>
        <taxon>Nephilidae</taxon>
        <taxon>Nephila</taxon>
    </lineage>
</organism>
<evidence type="ECO:0000313" key="3">
    <source>
        <dbReference type="Proteomes" id="UP000887013"/>
    </source>
</evidence>
<protein>
    <submittedName>
        <fullName evidence="2">Uncharacterized protein</fullName>
    </submittedName>
</protein>
<feature type="region of interest" description="Disordered" evidence="1">
    <location>
        <begin position="1"/>
        <end position="86"/>
    </location>
</feature>
<accession>A0A8X6MV44</accession>
<feature type="compositionally biased region" description="Basic and acidic residues" evidence="1">
    <location>
        <begin position="53"/>
        <end position="82"/>
    </location>
</feature>
<gene>
    <name evidence="2" type="ORF">NPIL_68991</name>
</gene>
<dbReference type="EMBL" id="BMAW01051271">
    <property type="protein sequence ID" value="GFS79483.1"/>
    <property type="molecule type" value="Genomic_DNA"/>
</dbReference>
<keyword evidence="3" id="KW-1185">Reference proteome</keyword>
<proteinExistence type="predicted"/>
<dbReference type="Proteomes" id="UP000887013">
    <property type="component" value="Unassembled WGS sequence"/>
</dbReference>
<feature type="compositionally biased region" description="Basic and acidic residues" evidence="1">
    <location>
        <begin position="23"/>
        <end position="41"/>
    </location>
</feature>
<evidence type="ECO:0000313" key="2">
    <source>
        <dbReference type="EMBL" id="GFS79483.1"/>
    </source>
</evidence>
<sequence>MAKPTVVSIVQRGTYPPRRNRSRSKEEKKPPKRSLTDEGKSSRKHTFLGPRSQEARPCDPRSQEVRPRDPRSQKARPRDLKIHPRHIPAFGRFPSLVLGRTPSPIFFHHHGMAVFSSRNDGLTLRNGVVS</sequence>
<name>A0A8X6MV44_NEPPI</name>